<dbReference type="PANTHER" id="PTHR33121:SF71">
    <property type="entry name" value="OXYGEN SENSOR PROTEIN DOSP"/>
    <property type="match status" value="1"/>
</dbReference>
<dbReference type="Pfam" id="PF01590">
    <property type="entry name" value="GAF"/>
    <property type="match status" value="1"/>
</dbReference>
<dbReference type="Pfam" id="PF00072">
    <property type="entry name" value="Response_reg"/>
    <property type="match status" value="1"/>
</dbReference>
<dbReference type="SMART" id="SM00052">
    <property type="entry name" value="EAL"/>
    <property type="match status" value="1"/>
</dbReference>
<gene>
    <name evidence="6" type="ORF">OS145_11606</name>
</gene>
<dbReference type="InterPro" id="IPR029016">
    <property type="entry name" value="GAF-like_dom_sf"/>
</dbReference>
<dbReference type="PANTHER" id="PTHR33121">
    <property type="entry name" value="CYCLIC DI-GMP PHOSPHODIESTERASE PDEF"/>
    <property type="match status" value="1"/>
</dbReference>
<comment type="caution">
    <text evidence="6">The sequence shown here is derived from an EMBL/GenBank/DDBJ whole genome shotgun (WGS) entry which is preliminary data.</text>
</comment>
<dbReference type="CDD" id="cd01948">
    <property type="entry name" value="EAL"/>
    <property type="match status" value="1"/>
</dbReference>
<evidence type="ECO:0000259" key="5">
    <source>
        <dbReference type="PROSITE" id="PS50883"/>
    </source>
</evidence>
<dbReference type="Gene3D" id="3.20.20.450">
    <property type="entry name" value="EAL domain"/>
    <property type="match status" value="1"/>
</dbReference>
<name>A0ABP2CQ72_9GAMM</name>
<evidence type="ECO:0000313" key="7">
    <source>
        <dbReference type="Proteomes" id="UP000016543"/>
    </source>
</evidence>
<sequence>MEKNSISVLILDDEPLVCQTVETMLNAIGCLAQSTCNPTQFIDLACAESFDLLIVDLMMPLLSGEEVAALLAAESVNTPLIIMSGSDSNLLKTAALSAREKGLQVIGTLRKPFFVNQLQTVLQRLTSSLNSTVHQPAAQSYTRDDVLKGIRDHEFFCVYQPKVGLPTHEPEGVEVLLRWQHPILDAIPPSEFITFAEREGLIDDLTQFAIAESLTWFSEIIQRVALNSLSIAINISALVFSKDWLLDFLMATCQQNAVPPQRIILEITESAVLDDQADVLKRALDLRLRGFRFSLDDFGTGYSSLKQLVRLPLSELKIDKSFVLSYEDSDESKQIMRATVELAQSLGLKTVAEGVECEETATYLRQIGCDTLQGYLFAKPLEGSRAEAWLMKQAAATSQRRSSLARAIVGPCEKRSVNFSYITHFIQYFLRFDVAFISLVEGDHVFVRSAVGVEETIIPLNQSLVQYVMKNNRTTTFDNFTALPGMKVNLSPLLSHGLNFYAGFPLYNSNGLFIGSLCALHRSARRLSLKTIEALEKLAHLVEFEIHHFIETSKHEHMLARLDEERYKRLLAIVKDTDLSATLIRLTPKDSALFPVAPLNEALRQSVQAWDYVCSLDNVSALVLLIHPTGESPVEFVLQRLETRLADMHDNISIEIAWTEQQTQQPHSLQSLFGRLADINTIA</sequence>
<dbReference type="PROSITE" id="PS50110">
    <property type="entry name" value="RESPONSE_REGULATORY"/>
    <property type="match status" value="1"/>
</dbReference>
<dbReference type="InterPro" id="IPR003018">
    <property type="entry name" value="GAF"/>
</dbReference>
<dbReference type="Gene3D" id="3.40.50.2300">
    <property type="match status" value="1"/>
</dbReference>
<reference evidence="6 7" key="1">
    <citation type="submission" date="2006-01" db="EMBL/GenBank/DDBJ databases">
        <authorList>
            <person name="Brettar I."/>
            <person name="Hofle M."/>
            <person name="Ferriera S."/>
            <person name="Johnson J."/>
            <person name="Kravitz S."/>
            <person name="Halpern A."/>
            <person name="Remington K."/>
            <person name="Beeson K."/>
            <person name="Tran B."/>
            <person name="Rogers Y.-H."/>
            <person name="Friedman R."/>
            <person name="Venter J.C."/>
        </authorList>
    </citation>
    <scope>NUCLEOTIDE SEQUENCE [LARGE SCALE GENOMIC DNA]</scope>
    <source>
        <strain evidence="6 7">OS145</strain>
    </source>
</reference>
<dbReference type="SMART" id="SM00065">
    <property type="entry name" value="GAF"/>
    <property type="match status" value="1"/>
</dbReference>
<feature type="modified residue" description="4-aspartylphosphate" evidence="3">
    <location>
        <position position="56"/>
    </location>
</feature>
<keyword evidence="1" id="KW-0808">Transferase</keyword>
<dbReference type="InterPro" id="IPR035919">
    <property type="entry name" value="EAL_sf"/>
</dbReference>
<feature type="domain" description="Response regulatory" evidence="4">
    <location>
        <begin position="7"/>
        <end position="126"/>
    </location>
</feature>
<dbReference type="PROSITE" id="PS50883">
    <property type="entry name" value="EAL"/>
    <property type="match status" value="1"/>
</dbReference>
<dbReference type="InterPro" id="IPR001633">
    <property type="entry name" value="EAL_dom"/>
</dbReference>
<dbReference type="SUPFAM" id="SSF141868">
    <property type="entry name" value="EAL domain-like"/>
    <property type="match status" value="1"/>
</dbReference>
<dbReference type="Gene3D" id="3.30.450.40">
    <property type="match status" value="1"/>
</dbReference>
<keyword evidence="7" id="KW-1185">Reference proteome</keyword>
<evidence type="ECO:0000256" key="3">
    <source>
        <dbReference type="PROSITE-ProRule" id="PRU00169"/>
    </source>
</evidence>
<evidence type="ECO:0000259" key="4">
    <source>
        <dbReference type="PROSITE" id="PS50110"/>
    </source>
</evidence>
<dbReference type="InterPro" id="IPR050706">
    <property type="entry name" value="Cyclic-di-GMP_PDE-like"/>
</dbReference>
<dbReference type="EMBL" id="AAMX01000010">
    <property type="protein sequence ID" value="EAQ31934.1"/>
    <property type="molecule type" value="Genomic_DNA"/>
</dbReference>
<dbReference type="SUPFAM" id="SSF55781">
    <property type="entry name" value="GAF domain-like"/>
    <property type="match status" value="1"/>
</dbReference>
<dbReference type="InterPro" id="IPR001789">
    <property type="entry name" value="Sig_transdc_resp-reg_receiver"/>
</dbReference>
<dbReference type="RefSeq" id="WP_006955010.1">
    <property type="nucleotide sequence ID" value="NZ_CH672404.1"/>
</dbReference>
<dbReference type="InterPro" id="IPR011006">
    <property type="entry name" value="CheY-like_superfamily"/>
</dbReference>
<keyword evidence="3" id="KW-0597">Phosphoprotein</keyword>
<evidence type="ECO:0000313" key="6">
    <source>
        <dbReference type="EMBL" id="EAQ31934.1"/>
    </source>
</evidence>
<dbReference type="SMART" id="SM00448">
    <property type="entry name" value="REC"/>
    <property type="match status" value="1"/>
</dbReference>
<accession>A0ABP2CQ72</accession>
<evidence type="ECO:0000256" key="2">
    <source>
        <dbReference type="ARBA" id="ARBA00022777"/>
    </source>
</evidence>
<keyword evidence="2" id="KW-0418">Kinase</keyword>
<dbReference type="Proteomes" id="UP000016543">
    <property type="component" value="Unassembled WGS sequence"/>
</dbReference>
<feature type="domain" description="EAL" evidence="5">
    <location>
        <begin position="139"/>
        <end position="394"/>
    </location>
</feature>
<dbReference type="SUPFAM" id="SSF52172">
    <property type="entry name" value="CheY-like"/>
    <property type="match status" value="1"/>
</dbReference>
<proteinExistence type="predicted"/>
<evidence type="ECO:0000256" key="1">
    <source>
        <dbReference type="ARBA" id="ARBA00022679"/>
    </source>
</evidence>
<protein>
    <submittedName>
        <fullName evidence="6">Response regulator</fullName>
    </submittedName>
</protein>
<organism evidence="6 7">
    <name type="scientific">Idiomarina baltica OS145</name>
    <dbReference type="NCBI Taxonomy" id="314276"/>
    <lineage>
        <taxon>Bacteria</taxon>
        <taxon>Pseudomonadati</taxon>
        <taxon>Pseudomonadota</taxon>
        <taxon>Gammaproteobacteria</taxon>
        <taxon>Alteromonadales</taxon>
        <taxon>Idiomarinaceae</taxon>
        <taxon>Idiomarina</taxon>
    </lineage>
</organism>
<dbReference type="Pfam" id="PF00563">
    <property type="entry name" value="EAL"/>
    <property type="match status" value="1"/>
</dbReference>